<evidence type="ECO:0000313" key="1">
    <source>
        <dbReference type="EMBL" id="KAF7814479.1"/>
    </source>
</evidence>
<organism evidence="1 2">
    <name type="scientific">Senna tora</name>
    <dbReference type="NCBI Taxonomy" id="362788"/>
    <lineage>
        <taxon>Eukaryota</taxon>
        <taxon>Viridiplantae</taxon>
        <taxon>Streptophyta</taxon>
        <taxon>Embryophyta</taxon>
        <taxon>Tracheophyta</taxon>
        <taxon>Spermatophyta</taxon>
        <taxon>Magnoliopsida</taxon>
        <taxon>eudicotyledons</taxon>
        <taxon>Gunneridae</taxon>
        <taxon>Pentapetalae</taxon>
        <taxon>rosids</taxon>
        <taxon>fabids</taxon>
        <taxon>Fabales</taxon>
        <taxon>Fabaceae</taxon>
        <taxon>Caesalpinioideae</taxon>
        <taxon>Cassia clade</taxon>
        <taxon>Senna</taxon>
    </lineage>
</organism>
<dbReference type="EMBL" id="JAAIUW010000009">
    <property type="protein sequence ID" value="KAF7814479.1"/>
    <property type="molecule type" value="Genomic_DNA"/>
</dbReference>
<proteinExistence type="predicted"/>
<comment type="caution">
    <text evidence="1">The sequence shown here is derived from an EMBL/GenBank/DDBJ whole genome shotgun (WGS) entry which is preliminary data.</text>
</comment>
<dbReference type="Proteomes" id="UP000634136">
    <property type="component" value="Unassembled WGS sequence"/>
</dbReference>
<name>A0A834T2C7_9FABA</name>
<accession>A0A834T2C7</accession>
<sequence>MGVFHKFVVNGEDLLLVDARSIYAIKFGICEFGEGVNPFILFL</sequence>
<protein>
    <submittedName>
        <fullName evidence="1">Uncharacterized protein</fullName>
    </submittedName>
</protein>
<reference evidence="1" key="1">
    <citation type="submission" date="2020-09" db="EMBL/GenBank/DDBJ databases">
        <title>Genome-Enabled Discovery of Anthraquinone Biosynthesis in Senna tora.</title>
        <authorList>
            <person name="Kang S.-H."/>
            <person name="Pandey R.P."/>
            <person name="Lee C.-M."/>
            <person name="Sim J.-S."/>
            <person name="Jeong J.-T."/>
            <person name="Choi B.-S."/>
            <person name="Jung M."/>
            <person name="Ginzburg D."/>
            <person name="Zhao K."/>
            <person name="Won S.Y."/>
            <person name="Oh T.-J."/>
            <person name="Yu Y."/>
            <person name="Kim N.-H."/>
            <person name="Lee O.R."/>
            <person name="Lee T.-H."/>
            <person name="Bashyal P."/>
            <person name="Kim T.-S."/>
            <person name="Lee W.-H."/>
            <person name="Kawkins C."/>
            <person name="Kim C.-K."/>
            <person name="Kim J.S."/>
            <person name="Ahn B.O."/>
            <person name="Rhee S.Y."/>
            <person name="Sohng J.K."/>
        </authorList>
    </citation>
    <scope>NUCLEOTIDE SEQUENCE</scope>
    <source>
        <tissue evidence="1">Leaf</tissue>
    </source>
</reference>
<dbReference type="AlphaFoldDB" id="A0A834T2C7"/>
<evidence type="ECO:0000313" key="2">
    <source>
        <dbReference type="Proteomes" id="UP000634136"/>
    </source>
</evidence>
<gene>
    <name evidence="1" type="ORF">G2W53_028448</name>
</gene>
<keyword evidence="2" id="KW-1185">Reference proteome</keyword>